<feature type="domain" description="UspA" evidence="1">
    <location>
        <begin position="18"/>
        <end position="136"/>
    </location>
</feature>
<evidence type="ECO:0000313" key="2">
    <source>
        <dbReference type="EMBL" id="KAJ3261012.1"/>
    </source>
</evidence>
<dbReference type="InterPro" id="IPR014729">
    <property type="entry name" value="Rossmann-like_a/b/a_fold"/>
</dbReference>
<dbReference type="InterPro" id="IPR006016">
    <property type="entry name" value="UspA"/>
</dbReference>
<proteinExistence type="predicted"/>
<dbReference type="Pfam" id="PF00582">
    <property type="entry name" value="Usp"/>
    <property type="match status" value="1"/>
</dbReference>
<dbReference type="Proteomes" id="UP001210925">
    <property type="component" value="Unassembled WGS sequence"/>
</dbReference>
<keyword evidence="3" id="KW-1185">Reference proteome</keyword>
<dbReference type="EMBL" id="JADGKB010000008">
    <property type="protein sequence ID" value="KAJ3261012.1"/>
    <property type="molecule type" value="Genomic_DNA"/>
</dbReference>
<protein>
    <recommendedName>
        <fullName evidence="1">UspA domain-containing protein</fullName>
    </recommendedName>
</protein>
<comment type="caution">
    <text evidence="2">The sequence shown here is derived from an EMBL/GenBank/DDBJ whole genome shotgun (WGS) entry which is preliminary data.</text>
</comment>
<dbReference type="AlphaFoldDB" id="A0AAD5UPK7"/>
<evidence type="ECO:0000313" key="3">
    <source>
        <dbReference type="Proteomes" id="UP001210925"/>
    </source>
</evidence>
<dbReference type="Gene3D" id="3.40.50.620">
    <property type="entry name" value="HUPs"/>
    <property type="match status" value="1"/>
</dbReference>
<sequence length="163" mass="18665">MTFKETVIERLQGFRPNRMICFAIDESPNTLATIQSALGSLIDPKSDLVVLLHCMKDAFEVLKYDNWSGSFEDYQNIIQIVDREYHTKGTNMLNEAAKQFNLANVQVEAILLRGEPKYTLVEEIEQLKPNFVVVSKGKVDGQVSEIPYYFAHTLKIPILIYTF</sequence>
<gene>
    <name evidence="2" type="ORF">HK103_006967</name>
</gene>
<organism evidence="2 3">
    <name type="scientific">Boothiomyces macroporosus</name>
    <dbReference type="NCBI Taxonomy" id="261099"/>
    <lineage>
        <taxon>Eukaryota</taxon>
        <taxon>Fungi</taxon>
        <taxon>Fungi incertae sedis</taxon>
        <taxon>Chytridiomycota</taxon>
        <taxon>Chytridiomycota incertae sedis</taxon>
        <taxon>Chytridiomycetes</taxon>
        <taxon>Rhizophydiales</taxon>
        <taxon>Terramycetaceae</taxon>
        <taxon>Boothiomyces</taxon>
    </lineage>
</organism>
<evidence type="ECO:0000259" key="1">
    <source>
        <dbReference type="Pfam" id="PF00582"/>
    </source>
</evidence>
<reference evidence="2" key="1">
    <citation type="submission" date="2020-05" db="EMBL/GenBank/DDBJ databases">
        <title>Phylogenomic resolution of chytrid fungi.</title>
        <authorList>
            <person name="Stajich J.E."/>
            <person name="Amses K."/>
            <person name="Simmons R."/>
            <person name="Seto K."/>
            <person name="Myers J."/>
            <person name="Bonds A."/>
            <person name="Quandt C.A."/>
            <person name="Barry K."/>
            <person name="Liu P."/>
            <person name="Grigoriev I."/>
            <person name="Longcore J.E."/>
            <person name="James T.Y."/>
        </authorList>
    </citation>
    <scope>NUCLEOTIDE SEQUENCE</scope>
    <source>
        <strain evidence="2">PLAUS21</strain>
    </source>
</reference>
<dbReference type="SUPFAM" id="SSF52402">
    <property type="entry name" value="Adenine nucleotide alpha hydrolases-like"/>
    <property type="match status" value="1"/>
</dbReference>
<accession>A0AAD5UPK7</accession>
<name>A0AAD5UPK7_9FUNG</name>